<evidence type="ECO:0000256" key="4">
    <source>
        <dbReference type="SAM" id="Phobius"/>
    </source>
</evidence>
<accession>A0A7T0BVA5</accession>
<dbReference type="SMART" id="SM00563">
    <property type="entry name" value="PlsC"/>
    <property type="match status" value="1"/>
</dbReference>
<dbReference type="GO" id="GO:0022857">
    <property type="term" value="F:transmembrane transporter activity"/>
    <property type="evidence" value="ECO:0007669"/>
    <property type="project" value="InterPro"/>
</dbReference>
<keyword evidence="2 4" id="KW-1133">Transmembrane helix</keyword>
<dbReference type="Pfam" id="PF01553">
    <property type="entry name" value="Acyltransferase"/>
    <property type="match status" value="1"/>
</dbReference>
<sequence length="1143" mass="126344">MAESQYRLFKTRRFTPLFLTQFLGAFNDNLFKNALVILITYQAAEKAGYNPQILVTAAAGIFIFPFFLFSATAGQLADRYDKASLIRIIKLVEIFLMVGASIGFIWGNIWFLLTILFLMGTQSSFFGPLKYAILPHHLEDSELIGGNALIEAGTFISILTGTILGALLIRADGGVTWVSSFIISVSLAGWAASLKIPSTTPAVPNLTIEPNIFKQTWVMMKESHQKQDIFLSIMGISWFWLIGATFLSQFPNYAKFIIGGNEQVVTLFLTLFSVGIGVGSLFCNRLLKGQVSATFAPIGALGMTIFMVDLFFASQAEFIKPATGFIGASEFLSTFPAWRILFDLFAISACGGIYIVPLYAILQARSEVTHRARTIAANNIMNALFMVVAAIATVIMLAQGFSVPQVFLVAATMNAFVAVYICKLLPHALIQSLARSVLFFLYRVEVKGLHHYEEAGDRRVIIANHLSFLDVLLIAAWIPDKLTFAINTHIAKLWWIKPFLSLAETLSLDPTNPLATRTLIDRVKKGHRLVIFPEGRLTVTGSLMKVYEGPGMIADKSDANLVPVRLEGAQFTPFTRLRGKVRVRWFPRITVTFLPPVKFNLPDEIKGRKRRRLAGEHLYTLMTDMLFQSGPYRQTLYQALLDAKTMQGSGHTVVEDQDFQPLTYFKLLVRSSVLGKVFANNSEPGERVGLLLPNSLGLLISFFGLQAYGRVPAMLNFSTGARNVAIACKTACIKTVYTSRRFIQMGKLETMVEAIEKEGVTLCYLEDLRPTISLWQKLSGVFNAIFAETFYQNRVKGRNPDDPAVVLFTSGSEGTPKGVVLSHANILANRLQVGAILDFGPTDVMLNVLPMFHSFGLTVGTLLPILSGIRTFLYPTPLHYRIIPEVGYNINATILLGTDTFLSGYAKFANPYDFYNLRYVFAGAEKLKEETRQTWQTKFGIRILEGYGATETAPVLALNTPMHHLPGSVGRLVPGMQHRIEPVTGIDEGGKLWVSGPNVMSGYLRAEKPGILEPPEDKWYDTGDIVTLDDTGFITIKGRAKRFAKVGGEMVSLTAVETFIADLWPGAHHAVVSLPDPKKGEQLVLVTDYQEASRDAIQRYAKDQGIGEINLPKAIKVVDTVPVLGTGKTDYVGIKAMVENRNL</sequence>
<dbReference type="InterPro" id="IPR000873">
    <property type="entry name" value="AMP-dep_synth/lig_dom"/>
</dbReference>
<proteinExistence type="predicted"/>
<dbReference type="InterPro" id="IPR020845">
    <property type="entry name" value="AMP-binding_CS"/>
</dbReference>
<feature type="transmembrane region" description="Helical" evidence="4">
    <location>
        <begin position="295"/>
        <end position="316"/>
    </location>
</feature>
<feature type="transmembrane region" description="Helical" evidence="4">
    <location>
        <begin position="21"/>
        <end position="41"/>
    </location>
</feature>
<dbReference type="Pfam" id="PF00501">
    <property type="entry name" value="AMP-binding"/>
    <property type="match status" value="1"/>
</dbReference>
<dbReference type="InterPro" id="IPR042099">
    <property type="entry name" value="ANL_N_sf"/>
</dbReference>
<dbReference type="AlphaFoldDB" id="A0A7T0BVA5"/>
<keyword evidence="6" id="KW-0808">Transferase</keyword>
<feature type="domain" description="Phospholipid/glycerol acyltransferase" evidence="5">
    <location>
        <begin position="459"/>
        <end position="569"/>
    </location>
</feature>
<gene>
    <name evidence="6" type="ORF">G3M70_06150</name>
</gene>
<dbReference type="CDD" id="cd06173">
    <property type="entry name" value="MFS_MefA_like"/>
    <property type="match status" value="1"/>
</dbReference>
<dbReference type="Proteomes" id="UP000594688">
    <property type="component" value="Chromosome"/>
</dbReference>
<dbReference type="GO" id="GO:0031956">
    <property type="term" value="F:medium-chain fatty acid-CoA ligase activity"/>
    <property type="evidence" value="ECO:0007669"/>
    <property type="project" value="TreeGrafter"/>
</dbReference>
<name>A0A7T0BVA5_9BACT</name>
<dbReference type="Gene3D" id="3.40.50.12780">
    <property type="entry name" value="N-terminal domain of ligase-like"/>
    <property type="match status" value="1"/>
</dbReference>
<keyword evidence="6" id="KW-0012">Acyltransferase</keyword>
<dbReference type="GO" id="GO:0016746">
    <property type="term" value="F:acyltransferase activity"/>
    <property type="evidence" value="ECO:0007669"/>
    <property type="project" value="UniProtKB-KW"/>
</dbReference>
<dbReference type="PROSITE" id="PS00455">
    <property type="entry name" value="AMP_BINDING"/>
    <property type="match status" value="1"/>
</dbReference>
<dbReference type="InterPro" id="IPR011701">
    <property type="entry name" value="MFS"/>
</dbReference>
<feature type="transmembrane region" description="Helical" evidence="4">
    <location>
        <begin position="263"/>
        <end position="283"/>
    </location>
</feature>
<dbReference type="NCBIfam" id="NF005291">
    <property type="entry name" value="PRK06814.1"/>
    <property type="match status" value="1"/>
</dbReference>
<keyword evidence="1 4" id="KW-0812">Transmembrane</keyword>
<feature type="transmembrane region" description="Helical" evidence="4">
    <location>
        <begin position="53"/>
        <end position="73"/>
    </location>
</feature>
<dbReference type="EMBL" id="CP048685">
    <property type="protein sequence ID" value="QPJ61491.1"/>
    <property type="molecule type" value="Genomic_DNA"/>
</dbReference>
<dbReference type="Gene3D" id="3.30.300.30">
    <property type="match status" value="1"/>
</dbReference>
<evidence type="ECO:0000256" key="1">
    <source>
        <dbReference type="ARBA" id="ARBA00022692"/>
    </source>
</evidence>
<reference evidence="6 7" key="1">
    <citation type="submission" date="2020-02" db="EMBL/GenBank/DDBJ databases">
        <title>Genomic and physiological characterization of two novel Nitrospinaceae genera.</title>
        <authorList>
            <person name="Mueller A.J."/>
            <person name="Jung M.-Y."/>
            <person name="Strachan C.R."/>
            <person name="Herbold C.W."/>
            <person name="Kirkegaard R.H."/>
            <person name="Daims H."/>
        </authorList>
    </citation>
    <scope>NUCLEOTIDE SEQUENCE [LARGE SCALE GENOMIC DNA]</scope>
    <source>
        <strain evidence="6">EB</strain>
    </source>
</reference>
<dbReference type="Gene3D" id="1.20.1250.20">
    <property type="entry name" value="MFS general substrate transporter like domains"/>
    <property type="match status" value="1"/>
</dbReference>
<dbReference type="InterPro" id="IPR002123">
    <property type="entry name" value="Plipid/glycerol_acylTrfase"/>
</dbReference>
<feature type="transmembrane region" description="Helical" evidence="4">
    <location>
        <begin position="336"/>
        <end position="362"/>
    </location>
</feature>
<protein>
    <submittedName>
        <fullName evidence="6">Acyl-[ACP]--phospholipid O-acyltransferase</fullName>
    </submittedName>
</protein>
<feature type="transmembrane region" description="Helical" evidence="4">
    <location>
        <begin position="460"/>
        <end position="478"/>
    </location>
</feature>
<feature type="transmembrane region" description="Helical" evidence="4">
    <location>
        <begin position="148"/>
        <end position="169"/>
    </location>
</feature>
<dbReference type="KEGG" id="nli:G3M70_06150"/>
<dbReference type="PANTHER" id="PTHR43201">
    <property type="entry name" value="ACYL-COA SYNTHETASE"/>
    <property type="match status" value="1"/>
</dbReference>
<feature type="transmembrane region" description="Helical" evidence="4">
    <location>
        <begin position="229"/>
        <end position="251"/>
    </location>
</feature>
<keyword evidence="3 4" id="KW-0472">Membrane</keyword>
<dbReference type="GO" id="GO:0006631">
    <property type="term" value="P:fatty acid metabolic process"/>
    <property type="evidence" value="ECO:0007669"/>
    <property type="project" value="TreeGrafter"/>
</dbReference>
<dbReference type="InterPro" id="IPR045851">
    <property type="entry name" value="AMP-bd_C_sf"/>
</dbReference>
<dbReference type="SUPFAM" id="SSF103473">
    <property type="entry name" value="MFS general substrate transporter"/>
    <property type="match status" value="1"/>
</dbReference>
<feature type="transmembrane region" description="Helical" evidence="4">
    <location>
        <begin position="383"/>
        <end position="401"/>
    </location>
</feature>
<evidence type="ECO:0000256" key="2">
    <source>
        <dbReference type="ARBA" id="ARBA00022989"/>
    </source>
</evidence>
<evidence type="ECO:0000313" key="6">
    <source>
        <dbReference type="EMBL" id="QPJ61491.1"/>
    </source>
</evidence>
<dbReference type="InterPro" id="IPR036259">
    <property type="entry name" value="MFS_trans_sf"/>
</dbReference>
<dbReference type="CDD" id="cd07989">
    <property type="entry name" value="LPLAT_AGPAT-like"/>
    <property type="match status" value="1"/>
</dbReference>
<dbReference type="SUPFAM" id="SSF69593">
    <property type="entry name" value="Glycerol-3-phosphate (1)-acyltransferase"/>
    <property type="match status" value="1"/>
</dbReference>
<dbReference type="SUPFAM" id="SSF56801">
    <property type="entry name" value="Acetyl-CoA synthetase-like"/>
    <property type="match status" value="1"/>
</dbReference>
<evidence type="ECO:0000259" key="5">
    <source>
        <dbReference type="SMART" id="SM00563"/>
    </source>
</evidence>
<organism evidence="6 7">
    <name type="scientific">Candidatus Nitronauta litoralis</name>
    <dbReference type="NCBI Taxonomy" id="2705533"/>
    <lineage>
        <taxon>Bacteria</taxon>
        <taxon>Pseudomonadati</taxon>
        <taxon>Nitrospinota/Tectimicrobiota group</taxon>
        <taxon>Nitrospinota</taxon>
        <taxon>Nitrospinia</taxon>
        <taxon>Nitrospinales</taxon>
        <taxon>Nitrospinaceae</taxon>
        <taxon>Candidatus Nitronauta</taxon>
    </lineage>
</organism>
<dbReference type="PANTHER" id="PTHR43201:SF32">
    <property type="entry name" value="2-SUCCINYLBENZOATE--COA LIGASE, CHLOROPLASTIC_PEROXISOMAL"/>
    <property type="match status" value="1"/>
</dbReference>
<evidence type="ECO:0000256" key="3">
    <source>
        <dbReference type="ARBA" id="ARBA00023136"/>
    </source>
</evidence>
<evidence type="ECO:0000313" key="7">
    <source>
        <dbReference type="Proteomes" id="UP000594688"/>
    </source>
</evidence>
<dbReference type="Pfam" id="PF07690">
    <property type="entry name" value="MFS_1"/>
    <property type="match status" value="1"/>
</dbReference>